<evidence type="ECO:0000313" key="2">
    <source>
        <dbReference type="Proteomes" id="UP000507222"/>
    </source>
</evidence>
<organism evidence="1 2">
    <name type="scientific">Prunus armeniaca</name>
    <name type="common">Apricot</name>
    <name type="synonym">Armeniaca vulgaris</name>
    <dbReference type="NCBI Taxonomy" id="36596"/>
    <lineage>
        <taxon>Eukaryota</taxon>
        <taxon>Viridiplantae</taxon>
        <taxon>Streptophyta</taxon>
        <taxon>Embryophyta</taxon>
        <taxon>Tracheophyta</taxon>
        <taxon>Spermatophyta</taxon>
        <taxon>Magnoliopsida</taxon>
        <taxon>eudicotyledons</taxon>
        <taxon>Gunneridae</taxon>
        <taxon>Pentapetalae</taxon>
        <taxon>rosids</taxon>
        <taxon>fabids</taxon>
        <taxon>Rosales</taxon>
        <taxon>Rosaceae</taxon>
        <taxon>Amygdaloideae</taxon>
        <taxon>Amygdaleae</taxon>
        <taxon>Prunus</taxon>
    </lineage>
</organism>
<gene>
    <name evidence="1" type="ORF">CURHAP_LOCUS7685</name>
</gene>
<name>A0A6J5TR67_PRUAR</name>
<proteinExistence type="predicted"/>
<evidence type="ECO:0000313" key="1">
    <source>
        <dbReference type="EMBL" id="CAB4265545.1"/>
    </source>
</evidence>
<dbReference type="AlphaFoldDB" id="A0A6J5TR67"/>
<reference evidence="1 2" key="1">
    <citation type="submission" date="2020-05" db="EMBL/GenBank/DDBJ databases">
        <authorList>
            <person name="Campoy J."/>
            <person name="Schneeberger K."/>
            <person name="Spophaly S."/>
        </authorList>
    </citation>
    <scope>NUCLEOTIDE SEQUENCE [LARGE SCALE GENOMIC DNA]</scope>
    <source>
        <strain evidence="1">PruArmRojPasFocal</strain>
    </source>
</reference>
<protein>
    <submittedName>
        <fullName evidence="1">Uncharacterized protein</fullName>
    </submittedName>
</protein>
<accession>A0A6J5TR67</accession>
<dbReference type="EMBL" id="CAEKDK010000001">
    <property type="protein sequence ID" value="CAB4265545.1"/>
    <property type="molecule type" value="Genomic_DNA"/>
</dbReference>
<dbReference type="Gene3D" id="1.25.40.660">
    <property type="entry name" value="Vacuolar protein sorting-associated protein 35, helical subcomplex Vps35-C"/>
    <property type="match status" value="1"/>
</dbReference>
<dbReference type="Proteomes" id="UP000507222">
    <property type="component" value="Unassembled WGS sequence"/>
</dbReference>
<sequence>MRALRIANAAQQMASVTRGSSAPVTLFVEILNNRYLCFSEKGNPQITSAAILGLVD</sequence>
<dbReference type="InterPro" id="IPR042491">
    <property type="entry name" value="Vps35_C"/>
</dbReference>